<protein>
    <submittedName>
        <fullName evidence="1">Uncharacterized protein</fullName>
    </submittedName>
</protein>
<dbReference type="Proteomes" id="UP000027192">
    <property type="component" value="Unassembled WGS sequence"/>
</dbReference>
<dbReference type="STRING" id="1654360.EA58_20165"/>
<name>A0A066RQ22_9GAMM</name>
<evidence type="ECO:0000313" key="2">
    <source>
        <dbReference type="Proteomes" id="UP000027192"/>
    </source>
</evidence>
<reference evidence="1 2" key="1">
    <citation type="submission" date="2014-04" db="EMBL/GenBank/DDBJ databases">
        <title>Draft genome sequence of Photobacterium halotolerans S2753: a solonamide, ngercheumicin and holomycin producer.</title>
        <authorList>
            <person name="Machado H.R."/>
            <person name="Gram L."/>
        </authorList>
    </citation>
    <scope>NUCLEOTIDE SEQUENCE [LARGE SCALE GENOMIC DNA]</scope>
    <source>
        <strain evidence="1 2">S2753</strain>
    </source>
</reference>
<comment type="caution">
    <text evidence="1">The sequence shown here is derived from an EMBL/GenBank/DDBJ whole genome shotgun (WGS) entry which is preliminary data.</text>
</comment>
<gene>
    <name evidence="1" type="ORF">EA58_20165</name>
</gene>
<evidence type="ECO:0000313" key="1">
    <source>
        <dbReference type="EMBL" id="KDM89772.1"/>
    </source>
</evidence>
<dbReference type="AlphaFoldDB" id="A0A066RQ22"/>
<accession>A0A066RQ22</accession>
<sequence length="124" mass="13996">MLASVLWLNLLSAIVVINPDYHQSNQHWLTGDKVLICTVHGLQWISVSELTTQQDEPGRAHWQNQCPLLSPLQPLSPDLDPFQHVILIAIAIFAGIRVTSRVWANNKLYTLFGPKQSPPEFSNF</sequence>
<dbReference type="EMBL" id="JMIB01000043">
    <property type="protein sequence ID" value="KDM89772.1"/>
    <property type="molecule type" value="Genomic_DNA"/>
</dbReference>
<proteinExistence type="predicted"/>
<organism evidence="1 2">
    <name type="scientific">Photobacterium galatheae</name>
    <dbReference type="NCBI Taxonomy" id="1654360"/>
    <lineage>
        <taxon>Bacteria</taxon>
        <taxon>Pseudomonadati</taxon>
        <taxon>Pseudomonadota</taxon>
        <taxon>Gammaproteobacteria</taxon>
        <taxon>Vibrionales</taxon>
        <taxon>Vibrionaceae</taxon>
        <taxon>Photobacterium</taxon>
    </lineage>
</organism>
<keyword evidence="2" id="KW-1185">Reference proteome</keyword>